<protein>
    <submittedName>
        <fullName evidence="2">Uncharacterized protein</fullName>
    </submittedName>
</protein>
<dbReference type="EMBL" id="CADCTW010000227">
    <property type="protein sequence ID" value="CAA9367306.1"/>
    <property type="molecule type" value="Genomic_DNA"/>
</dbReference>
<name>A0A6J4MUS0_9BACT</name>
<dbReference type="AlphaFoldDB" id="A0A6J4MUS0"/>
<gene>
    <name evidence="2" type="ORF">AVDCRST_MAG68-4983</name>
</gene>
<evidence type="ECO:0000256" key="1">
    <source>
        <dbReference type="SAM" id="MobiDB-lite"/>
    </source>
</evidence>
<feature type="compositionally biased region" description="Basic residues" evidence="1">
    <location>
        <begin position="40"/>
        <end position="54"/>
    </location>
</feature>
<organism evidence="2">
    <name type="scientific">uncultured Gemmatimonadota bacterium</name>
    <dbReference type="NCBI Taxonomy" id="203437"/>
    <lineage>
        <taxon>Bacteria</taxon>
        <taxon>Pseudomonadati</taxon>
        <taxon>Gemmatimonadota</taxon>
        <taxon>environmental samples</taxon>
    </lineage>
</organism>
<feature type="compositionally biased region" description="Basic and acidic residues" evidence="1">
    <location>
        <begin position="87"/>
        <end position="116"/>
    </location>
</feature>
<feature type="compositionally biased region" description="Basic residues" evidence="1">
    <location>
        <begin position="61"/>
        <end position="72"/>
    </location>
</feature>
<feature type="compositionally biased region" description="Basic and acidic residues" evidence="1">
    <location>
        <begin position="7"/>
        <end position="26"/>
    </location>
</feature>
<feature type="non-terminal residue" evidence="2">
    <location>
        <position position="1"/>
    </location>
</feature>
<proteinExistence type="predicted"/>
<feature type="region of interest" description="Disordered" evidence="1">
    <location>
        <begin position="1"/>
        <end position="163"/>
    </location>
</feature>
<accession>A0A6J4MUS0</accession>
<reference evidence="2" key="1">
    <citation type="submission" date="2020-02" db="EMBL/GenBank/DDBJ databases">
        <authorList>
            <person name="Meier V. D."/>
        </authorList>
    </citation>
    <scope>NUCLEOTIDE SEQUENCE</scope>
    <source>
        <strain evidence="2">AVDCRST_MAG68</strain>
    </source>
</reference>
<sequence>APAVPPQEERAHGFWRAGDYRSDRAGPRVLPQQGGARPALPHRRRRPRIRRRGRVGAGLPPRHRHGHLRAPRRGAPLRTLHRRLRRAGGDDGRDAAGGERPGGEDPPSHAGVEHLVAHQPAHAAGRAGEADPRLPGGRPARPRLPGHRPAQPARLLLGRAPGV</sequence>
<evidence type="ECO:0000313" key="2">
    <source>
        <dbReference type="EMBL" id="CAA9367306.1"/>
    </source>
</evidence>
<feature type="non-terminal residue" evidence="2">
    <location>
        <position position="163"/>
    </location>
</feature>